<dbReference type="GO" id="GO:0005737">
    <property type="term" value="C:cytoplasm"/>
    <property type="evidence" value="ECO:0007669"/>
    <property type="project" value="UniProtKB-SubCell"/>
</dbReference>
<comment type="similarity">
    <text evidence="2">Belongs to the methyltransferase superfamily. L-isoaspartyl/D-aspartyl protein methyltransferase family.</text>
</comment>
<evidence type="ECO:0000256" key="2">
    <source>
        <dbReference type="ARBA" id="ARBA00005369"/>
    </source>
</evidence>
<dbReference type="EMBL" id="SOZI01000011">
    <property type="protein sequence ID" value="TNY23486.1"/>
    <property type="molecule type" value="Genomic_DNA"/>
</dbReference>
<keyword evidence="9" id="KW-1185">Reference proteome</keyword>
<dbReference type="SUPFAM" id="SSF53335">
    <property type="entry name" value="S-adenosyl-L-methionine-dependent methyltransferases"/>
    <property type="match status" value="1"/>
</dbReference>
<dbReference type="PANTHER" id="PTHR11579:SF0">
    <property type="entry name" value="PROTEIN-L-ISOASPARTATE(D-ASPARTATE) O-METHYLTRANSFERASE"/>
    <property type="match status" value="1"/>
</dbReference>
<dbReference type="OrthoDB" id="73890at2759"/>
<dbReference type="GO" id="GO:0032259">
    <property type="term" value="P:methylation"/>
    <property type="evidence" value="ECO:0007669"/>
    <property type="project" value="UniProtKB-KW"/>
</dbReference>
<keyword evidence="7" id="KW-0949">S-adenosyl-L-methionine</keyword>
<dbReference type="PANTHER" id="PTHR11579">
    <property type="entry name" value="PROTEIN-L-ISOASPARTATE O-METHYLTRANSFERASE"/>
    <property type="match status" value="1"/>
</dbReference>
<evidence type="ECO:0000313" key="9">
    <source>
        <dbReference type="Proteomes" id="UP000311382"/>
    </source>
</evidence>
<evidence type="ECO:0000256" key="3">
    <source>
        <dbReference type="ARBA" id="ARBA00011890"/>
    </source>
</evidence>
<name>A0A5C5G4N2_9BASI</name>
<evidence type="ECO:0000256" key="7">
    <source>
        <dbReference type="ARBA" id="ARBA00022691"/>
    </source>
</evidence>
<dbReference type="Gene3D" id="3.40.50.150">
    <property type="entry name" value="Vaccinia Virus protein VP39"/>
    <property type="match status" value="1"/>
</dbReference>
<dbReference type="STRING" id="5288.A0A5C5G4N2"/>
<dbReference type="AlphaFoldDB" id="A0A5C5G4N2"/>
<accession>A0A5C5G4N2</accession>
<dbReference type="InterPro" id="IPR029063">
    <property type="entry name" value="SAM-dependent_MTases_sf"/>
</dbReference>
<organism evidence="8 9">
    <name type="scientific">Rhodotorula diobovata</name>
    <dbReference type="NCBI Taxonomy" id="5288"/>
    <lineage>
        <taxon>Eukaryota</taxon>
        <taxon>Fungi</taxon>
        <taxon>Dikarya</taxon>
        <taxon>Basidiomycota</taxon>
        <taxon>Pucciniomycotina</taxon>
        <taxon>Microbotryomycetes</taxon>
        <taxon>Sporidiobolales</taxon>
        <taxon>Sporidiobolaceae</taxon>
        <taxon>Rhodotorula</taxon>
    </lineage>
</organism>
<reference evidence="8 9" key="1">
    <citation type="submission" date="2019-03" db="EMBL/GenBank/DDBJ databases">
        <title>Rhodosporidium diobovatum UCD-FST 08-225 genome sequencing, assembly, and annotation.</title>
        <authorList>
            <person name="Fakankun I.U."/>
            <person name="Fristensky B."/>
            <person name="Levin D.B."/>
        </authorList>
    </citation>
    <scope>NUCLEOTIDE SEQUENCE [LARGE SCALE GENOMIC DNA]</scope>
    <source>
        <strain evidence="8 9">UCD-FST 08-225</strain>
    </source>
</reference>
<evidence type="ECO:0000256" key="1">
    <source>
        <dbReference type="ARBA" id="ARBA00004496"/>
    </source>
</evidence>
<evidence type="ECO:0000256" key="6">
    <source>
        <dbReference type="ARBA" id="ARBA00022679"/>
    </source>
</evidence>
<evidence type="ECO:0000256" key="4">
    <source>
        <dbReference type="ARBA" id="ARBA00022490"/>
    </source>
</evidence>
<evidence type="ECO:0000256" key="5">
    <source>
        <dbReference type="ARBA" id="ARBA00022603"/>
    </source>
</evidence>
<dbReference type="InterPro" id="IPR000682">
    <property type="entry name" value="PCMT"/>
</dbReference>
<dbReference type="Proteomes" id="UP000311382">
    <property type="component" value="Unassembled WGS sequence"/>
</dbReference>
<sequence>MAWRCSGRSNDHLVDNLAHAGILSTPRVIDAFKRTDRKYYVNDPSDAYVDSPAYLSHGATISAPHMHANAVENLEPFLQPGANVLDIGSGSGYLLPIFHSLVQPLGTVLGIDHVPALVDLARANLAADPLARDLLAPEGGDKGAVQCLVGDGREGAPKGWVPEGGWQAIHVGAAAPSLPSPLLSQLASPGRMFIPLGTDDQAIYQVDKDAEGRVTETRLYGVRYVPLTDRETQAPGGRA</sequence>
<evidence type="ECO:0000313" key="8">
    <source>
        <dbReference type="EMBL" id="TNY23486.1"/>
    </source>
</evidence>
<dbReference type="GO" id="GO:0004719">
    <property type="term" value="F:protein-L-isoaspartate (D-aspartate) O-methyltransferase activity"/>
    <property type="evidence" value="ECO:0007669"/>
    <property type="project" value="UniProtKB-EC"/>
</dbReference>
<gene>
    <name evidence="8" type="ORF">DMC30DRAFT_347343</name>
</gene>
<proteinExistence type="inferred from homology"/>
<keyword evidence="6 8" id="KW-0808">Transferase</keyword>
<dbReference type="Pfam" id="PF01135">
    <property type="entry name" value="PCMT"/>
    <property type="match status" value="1"/>
</dbReference>
<keyword evidence="4" id="KW-0963">Cytoplasm</keyword>
<protein>
    <recommendedName>
        <fullName evidence="3">protein-L-isoaspartate(D-aspartate) O-methyltransferase</fullName>
        <ecNumber evidence="3">2.1.1.77</ecNumber>
    </recommendedName>
</protein>
<keyword evidence="5 8" id="KW-0489">Methyltransferase</keyword>
<comment type="subcellular location">
    <subcellularLocation>
        <location evidence="1">Cytoplasm</location>
    </subcellularLocation>
</comment>
<comment type="caution">
    <text evidence="8">The sequence shown here is derived from an EMBL/GenBank/DDBJ whole genome shotgun (WGS) entry which is preliminary data.</text>
</comment>
<dbReference type="EC" id="2.1.1.77" evidence="3"/>